<reference evidence="2" key="1">
    <citation type="journal article" date="2020" name="Stud. Mycol.">
        <title>101 Dothideomycetes genomes: a test case for predicting lifestyles and emergence of pathogens.</title>
        <authorList>
            <person name="Haridas S."/>
            <person name="Albert R."/>
            <person name="Binder M."/>
            <person name="Bloem J."/>
            <person name="Labutti K."/>
            <person name="Salamov A."/>
            <person name="Andreopoulos B."/>
            <person name="Baker S."/>
            <person name="Barry K."/>
            <person name="Bills G."/>
            <person name="Bluhm B."/>
            <person name="Cannon C."/>
            <person name="Castanera R."/>
            <person name="Culley D."/>
            <person name="Daum C."/>
            <person name="Ezra D."/>
            <person name="Gonzalez J."/>
            <person name="Henrissat B."/>
            <person name="Kuo A."/>
            <person name="Liang C."/>
            <person name="Lipzen A."/>
            <person name="Lutzoni F."/>
            <person name="Magnuson J."/>
            <person name="Mondo S."/>
            <person name="Nolan M."/>
            <person name="Ohm R."/>
            <person name="Pangilinan J."/>
            <person name="Park H.-J."/>
            <person name="Ramirez L."/>
            <person name="Alfaro M."/>
            <person name="Sun H."/>
            <person name="Tritt A."/>
            <person name="Yoshinaga Y."/>
            <person name="Zwiers L.-H."/>
            <person name="Turgeon B."/>
            <person name="Goodwin S."/>
            <person name="Spatafora J."/>
            <person name="Crous P."/>
            <person name="Grigoriev I."/>
        </authorList>
    </citation>
    <scope>NUCLEOTIDE SEQUENCE</scope>
    <source>
        <strain evidence="2">CBS 123094</strain>
    </source>
</reference>
<protein>
    <submittedName>
        <fullName evidence="2">Uncharacterized protein</fullName>
    </submittedName>
</protein>
<organism evidence="2 3">
    <name type="scientific">Amniculicola lignicola CBS 123094</name>
    <dbReference type="NCBI Taxonomy" id="1392246"/>
    <lineage>
        <taxon>Eukaryota</taxon>
        <taxon>Fungi</taxon>
        <taxon>Dikarya</taxon>
        <taxon>Ascomycota</taxon>
        <taxon>Pezizomycotina</taxon>
        <taxon>Dothideomycetes</taxon>
        <taxon>Pleosporomycetidae</taxon>
        <taxon>Pleosporales</taxon>
        <taxon>Amniculicolaceae</taxon>
        <taxon>Amniculicola</taxon>
    </lineage>
</organism>
<feature type="region of interest" description="Disordered" evidence="1">
    <location>
        <begin position="39"/>
        <end position="58"/>
    </location>
</feature>
<evidence type="ECO:0000256" key="1">
    <source>
        <dbReference type="SAM" id="MobiDB-lite"/>
    </source>
</evidence>
<feature type="compositionally biased region" description="Polar residues" evidence="1">
    <location>
        <begin position="39"/>
        <end position="56"/>
    </location>
</feature>
<dbReference type="Proteomes" id="UP000799779">
    <property type="component" value="Unassembled WGS sequence"/>
</dbReference>
<gene>
    <name evidence="2" type="ORF">P154DRAFT_524870</name>
</gene>
<name>A0A6A5W948_9PLEO</name>
<feature type="region of interest" description="Disordered" evidence="1">
    <location>
        <begin position="1"/>
        <end position="25"/>
    </location>
</feature>
<evidence type="ECO:0000313" key="2">
    <source>
        <dbReference type="EMBL" id="KAF1997374.1"/>
    </source>
</evidence>
<keyword evidence="3" id="KW-1185">Reference proteome</keyword>
<proteinExistence type="predicted"/>
<sequence>MAEEQVAERCTSYGRGGAGNLRRPSTVVEARETLASLTDSVTSQRRRSSTWSLGSNHNERRGSIWKTVLRRGSSSEENEVEKIEE</sequence>
<dbReference type="EMBL" id="ML977614">
    <property type="protein sequence ID" value="KAF1997374.1"/>
    <property type="molecule type" value="Genomic_DNA"/>
</dbReference>
<accession>A0A6A5W948</accession>
<dbReference type="OrthoDB" id="3796963at2759"/>
<dbReference type="AlphaFoldDB" id="A0A6A5W948"/>
<evidence type="ECO:0000313" key="3">
    <source>
        <dbReference type="Proteomes" id="UP000799779"/>
    </source>
</evidence>